<keyword evidence="2" id="KW-1185">Reference proteome</keyword>
<evidence type="ECO:0000313" key="1">
    <source>
        <dbReference type="EMBL" id="GEC97113.1"/>
    </source>
</evidence>
<dbReference type="Gene3D" id="3.40.390.10">
    <property type="entry name" value="Collagenase (Catalytic Domain)"/>
    <property type="match status" value="1"/>
</dbReference>
<comment type="caution">
    <text evidence="1">The sequence shown here is derived from an EMBL/GenBank/DDBJ whole genome shotgun (WGS) entry which is preliminary data.</text>
</comment>
<dbReference type="InterPro" id="IPR024079">
    <property type="entry name" value="MetalloPept_cat_dom_sf"/>
</dbReference>
<dbReference type="GO" id="GO:0004177">
    <property type="term" value="F:aminopeptidase activity"/>
    <property type="evidence" value="ECO:0007669"/>
    <property type="project" value="TreeGrafter"/>
</dbReference>
<gene>
    <name evidence="1" type="ORF">ZRA01_31860</name>
</gene>
<dbReference type="PANTHER" id="PTHR30164:SF2">
    <property type="entry name" value="PROTEIN MTFA"/>
    <property type="match status" value="1"/>
</dbReference>
<evidence type="ECO:0008006" key="3">
    <source>
        <dbReference type="Google" id="ProtNLM"/>
    </source>
</evidence>
<protein>
    <recommendedName>
        <fullName evidence="3">Zinc-dependent peptidase</fullName>
    </recommendedName>
</protein>
<proteinExistence type="predicted"/>
<organism evidence="1 2">
    <name type="scientific">Zoogloea ramigera</name>
    <dbReference type="NCBI Taxonomy" id="350"/>
    <lineage>
        <taxon>Bacteria</taxon>
        <taxon>Pseudomonadati</taxon>
        <taxon>Pseudomonadota</taxon>
        <taxon>Betaproteobacteria</taxon>
        <taxon>Rhodocyclales</taxon>
        <taxon>Zoogloeaceae</taxon>
        <taxon>Zoogloea</taxon>
    </lineage>
</organism>
<dbReference type="CDD" id="cd20169">
    <property type="entry name" value="Peptidase_M90_mtfA"/>
    <property type="match status" value="1"/>
</dbReference>
<dbReference type="GO" id="GO:0005829">
    <property type="term" value="C:cytosol"/>
    <property type="evidence" value="ECO:0007669"/>
    <property type="project" value="TreeGrafter"/>
</dbReference>
<accession>A0A4Y4D0K9</accession>
<sequence>MFSALRRWRRRRQADRMSVSAAQWEQVEQSLPFLAWRPAEDRPMLRRMALEFLAEKQVHGARGLAISDEMLLSIALQACLPVLHIGLDAYADWVGIVVYPGDFVIPRSIVDDAGVTHEYHDEVLGEAWEGGPVLLSWFDGNDAPAGINVVIHEFAHKLDMGNGEVDGYPALPADMPPAAWAAAFKPAYDDFCRRVDDGEDTALDPYGAEHPSEFFAVMSEAFFETPRLLRGEYPAVYAQLSRYYRQDPAAFEPETGNGP</sequence>
<dbReference type="SUPFAM" id="SSF55486">
    <property type="entry name" value="Metalloproteases ('zincins'), catalytic domain"/>
    <property type="match status" value="1"/>
</dbReference>
<dbReference type="PANTHER" id="PTHR30164">
    <property type="entry name" value="MTFA PEPTIDASE"/>
    <property type="match status" value="1"/>
</dbReference>
<reference evidence="1 2" key="1">
    <citation type="submission" date="2019-06" db="EMBL/GenBank/DDBJ databases">
        <title>Whole genome shotgun sequence of Zoogloea ramigera NBRC 15342.</title>
        <authorList>
            <person name="Hosoyama A."/>
            <person name="Uohara A."/>
            <person name="Ohji S."/>
            <person name="Ichikawa N."/>
        </authorList>
    </citation>
    <scope>NUCLEOTIDE SEQUENCE [LARGE SCALE GENOMIC DNA]</scope>
    <source>
        <strain evidence="1 2">NBRC 15342</strain>
    </source>
</reference>
<dbReference type="Proteomes" id="UP000318422">
    <property type="component" value="Unassembled WGS sequence"/>
</dbReference>
<evidence type="ECO:0000313" key="2">
    <source>
        <dbReference type="Proteomes" id="UP000318422"/>
    </source>
</evidence>
<dbReference type="InterPro" id="IPR010384">
    <property type="entry name" value="MtfA_fam"/>
</dbReference>
<dbReference type="EMBL" id="BJNV01000066">
    <property type="protein sequence ID" value="GEC97113.1"/>
    <property type="molecule type" value="Genomic_DNA"/>
</dbReference>
<dbReference type="OrthoDB" id="9786424at2"/>
<name>A0A4Y4D0K9_ZOORA</name>
<dbReference type="RefSeq" id="WP_141354115.1">
    <property type="nucleotide sequence ID" value="NZ_BJNV01000066.1"/>
</dbReference>
<dbReference type="AlphaFoldDB" id="A0A4Y4D0K9"/>
<dbReference type="GO" id="GO:0008237">
    <property type="term" value="F:metallopeptidase activity"/>
    <property type="evidence" value="ECO:0007669"/>
    <property type="project" value="InterPro"/>
</dbReference>
<dbReference type="Gene3D" id="1.10.472.150">
    <property type="entry name" value="Glucose-regulated metallo-peptidase M90, N-terminal domain"/>
    <property type="match status" value="1"/>
</dbReference>
<dbReference type="Pfam" id="PF06167">
    <property type="entry name" value="Peptidase_M90"/>
    <property type="match status" value="1"/>
</dbReference>
<dbReference type="InterPro" id="IPR042252">
    <property type="entry name" value="MtfA_N"/>
</dbReference>